<keyword evidence="17" id="KW-0576">Peroxisome</keyword>
<evidence type="ECO:0000256" key="5">
    <source>
        <dbReference type="ARBA" id="ARBA00012483"/>
    </source>
</evidence>
<feature type="compositionally biased region" description="Basic and acidic residues" evidence="19">
    <location>
        <begin position="325"/>
        <end position="334"/>
    </location>
</feature>
<keyword evidence="12" id="KW-0833">Ubl conjugation pathway</keyword>
<dbReference type="GO" id="GO:0061630">
    <property type="term" value="F:ubiquitin protein ligase activity"/>
    <property type="evidence" value="ECO:0007669"/>
    <property type="project" value="UniProtKB-EC"/>
</dbReference>
<keyword evidence="14" id="KW-0653">Protein transport</keyword>
<evidence type="ECO:0000313" key="21">
    <source>
        <dbReference type="EMBL" id="CAD9082390.1"/>
    </source>
</evidence>
<keyword evidence="13" id="KW-0862">Zinc</keyword>
<dbReference type="PROSITE" id="PS50089">
    <property type="entry name" value="ZF_RING_2"/>
    <property type="match status" value="1"/>
</dbReference>
<dbReference type="PROSITE" id="PS00518">
    <property type="entry name" value="ZF_RING_1"/>
    <property type="match status" value="1"/>
</dbReference>
<dbReference type="EMBL" id="HBGD01006755">
    <property type="protein sequence ID" value="CAD9082390.1"/>
    <property type="molecule type" value="Transcribed_RNA"/>
</dbReference>
<name>A0A7S1KR24_9EUKA</name>
<dbReference type="SMART" id="SM00184">
    <property type="entry name" value="RING"/>
    <property type="match status" value="1"/>
</dbReference>
<comment type="pathway">
    <text evidence="3">Protein modification; protein ubiquitination.</text>
</comment>
<evidence type="ECO:0000256" key="15">
    <source>
        <dbReference type="ARBA" id="ARBA00022989"/>
    </source>
</evidence>
<dbReference type="GO" id="GO:0008270">
    <property type="term" value="F:zinc ion binding"/>
    <property type="evidence" value="ECO:0007669"/>
    <property type="project" value="UniProtKB-KW"/>
</dbReference>
<evidence type="ECO:0000256" key="4">
    <source>
        <dbReference type="ARBA" id="ARBA00008704"/>
    </source>
</evidence>
<dbReference type="EC" id="2.3.2.27" evidence="5"/>
<evidence type="ECO:0000256" key="10">
    <source>
        <dbReference type="ARBA" id="ARBA00022723"/>
    </source>
</evidence>
<dbReference type="GO" id="GO:0016558">
    <property type="term" value="P:protein import into peroxisome matrix"/>
    <property type="evidence" value="ECO:0007669"/>
    <property type="project" value="InterPro"/>
</dbReference>
<comment type="similarity">
    <text evidence="4">Belongs to the pex2/pex10/pex12 family.</text>
</comment>
<dbReference type="Gene3D" id="3.30.40.10">
    <property type="entry name" value="Zinc/RING finger domain, C3HC4 (zinc finger)"/>
    <property type="match status" value="1"/>
</dbReference>
<feature type="region of interest" description="Disordered" evidence="19">
    <location>
        <begin position="183"/>
        <end position="263"/>
    </location>
</feature>
<dbReference type="GO" id="GO:0005778">
    <property type="term" value="C:peroxisomal membrane"/>
    <property type="evidence" value="ECO:0007669"/>
    <property type="project" value="UniProtKB-SubCell"/>
</dbReference>
<dbReference type="PANTHER" id="PTHR23350">
    <property type="entry name" value="PEROXISOME ASSEMBLY PROTEIN 10"/>
    <property type="match status" value="1"/>
</dbReference>
<keyword evidence="8" id="KW-0808">Transferase</keyword>
<evidence type="ECO:0000259" key="20">
    <source>
        <dbReference type="PROSITE" id="PS50089"/>
    </source>
</evidence>
<evidence type="ECO:0000256" key="14">
    <source>
        <dbReference type="ARBA" id="ARBA00022927"/>
    </source>
</evidence>
<dbReference type="SUPFAM" id="SSF57850">
    <property type="entry name" value="RING/U-box"/>
    <property type="match status" value="1"/>
</dbReference>
<accession>A0A7S1KR24</accession>
<keyword evidence="7" id="KW-0962">Peroxisome biogenesis</keyword>
<comment type="subcellular location">
    <subcellularLocation>
        <location evidence="2">Peroxisome membrane</location>
        <topology evidence="2">Multi-pass membrane protein</topology>
    </subcellularLocation>
</comment>
<evidence type="ECO:0000256" key="18">
    <source>
        <dbReference type="PROSITE-ProRule" id="PRU00175"/>
    </source>
</evidence>
<dbReference type="PANTHER" id="PTHR23350:SF0">
    <property type="entry name" value="PEROXISOME BIOGENESIS FACTOR 10"/>
    <property type="match status" value="1"/>
</dbReference>
<feature type="compositionally biased region" description="Basic residues" evidence="19">
    <location>
        <begin position="201"/>
        <end position="215"/>
    </location>
</feature>
<keyword evidence="16" id="KW-0472">Membrane</keyword>
<keyword evidence="9" id="KW-0812">Transmembrane</keyword>
<evidence type="ECO:0000256" key="12">
    <source>
        <dbReference type="ARBA" id="ARBA00022786"/>
    </source>
</evidence>
<evidence type="ECO:0000256" key="1">
    <source>
        <dbReference type="ARBA" id="ARBA00000900"/>
    </source>
</evidence>
<dbReference type="CDD" id="cd16527">
    <property type="entry name" value="RING-HC_PEX10"/>
    <property type="match status" value="1"/>
</dbReference>
<evidence type="ECO:0000256" key="9">
    <source>
        <dbReference type="ARBA" id="ARBA00022692"/>
    </source>
</evidence>
<dbReference type="InterPro" id="IPR025654">
    <property type="entry name" value="PEX2/10"/>
</dbReference>
<dbReference type="AlphaFoldDB" id="A0A7S1KR24"/>
<feature type="domain" description="RING-type" evidence="20">
    <location>
        <begin position="461"/>
        <end position="501"/>
    </location>
</feature>
<feature type="compositionally biased region" description="Polar residues" evidence="19">
    <location>
        <begin position="221"/>
        <end position="235"/>
    </location>
</feature>
<protein>
    <recommendedName>
        <fullName evidence="5">RING-type E3 ubiquitin transferase</fullName>
        <ecNumber evidence="5">2.3.2.27</ecNumber>
    </recommendedName>
</protein>
<evidence type="ECO:0000256" key="19">
    <source>
        <dbReference type="SAM" id="MobiDB-lite"/>
    </source>
</evidence>
<evidence type="ECO:0000256" key="13">
    <source>
        <dbReference type="ARBA" id="ARBA00022833"/>
    </source>
</evidence>
<evidence type="ECO:0000256" key="8">
    <source>
        <dbReference type="ARBA" id="ARBA00022679"/>
    </source>
</evidence>
<sequence length="521" mass="60906">MSSPHHHTRTIPLPIFPHAPQPDIIRATQKDTHYALYTYSLVRKCVEESMPGMVAWMRLGSAEMSRMGRYFLFWVRRTRRDDENDDAIGGEEQTRTQASNEMNQNHFAAASASSFLMRHEEEIMLFALTIYELSLTGLGAPSLGEEYCDIGEVLERRHYDNGRDGEIGGAMEQTMRNVEESYDVQTKGMVPPSRSMTQSLRNKRKGVNVQRRRGGKRDISKNVTETLSSPLHHTNTQTSARPQTRRRRRRLQSSLNSLTALPPPNTPFSFKRMLPVPLYKRQLQILLKYWVPYILVRLLSSRVIWDKFWKCWEWTRASWRRSKKGANDLSHDDSTIIQNSPPSPPLSRQRIKSVLQQFHRFHLAVFYLTGSYLTFSQRLFRIRYIFTGRPREDMFQFTYQLLGYIILMQQMFALYQLIKWLLRRQFASTALDAETRNLISSVQVEQDEVYSNDTDSMKNKCPLCLEPRRQTTSTSCGHLYCWECITDCFSTEETIKCPTCRSNIELRTLCRVYHYDGLLKV</sequence>
<gene>
    <name evidence="21" type="ORF">PCOS0759_LOCUS5630</name>
</gene>
<evidence type="ECO:0000256" key="11">
    <source>
        <dbReference type="ARBA" id="ARBA00022771"/>
    </source>
</evidence>
<dbReference type="InterPro" id="IPR017907">
    <property type="entry name" value="Znf_RING_CS"/>
</dbReference>
<evidence type="ECO:0000256" key="7">
    <source>
        <dbReference type="ARBA" id="ARBA00022593"/>
    </source>
</evidence>
<organism evidence="21">
    <name type="scientific">Percolomonas cosmopolitus</name>
    <dbReference type="NCBI Taxonomy" id="63605"/>
    <lineage>
        <taxon>Eukaryota</taxon>
        <taxon>Discoba</taxon>
        <taxon>Heterolobosea</taxon>
        <taxon>Tetramitia</taxon>
        <taxon>Eutetramitia</taxon>
        <taxon>Percolomonadidae</taxon>
        <taxon>Percolomonas</taxon>
    </lineage>
</organism>
<keyword evidence="15" id="KW-1133">Transmembrane helix</keyword>
<evidence type="ECO:0000256" key="17">
    <source>
        <dbReference type="ARBA" id="ARBA00023140"/>
    </source>
</evidence>
<keyword evidence="6" id="KW-0813">Transport</keyword>
<reference evidence="21" key="1">
    <citation type="submission" date="2021-01" db="EMBL/GenBank/DDBJ databases">
        <authorList>
            <person name="Corre E."/>
            <person name="Pelletier E."/>
            <person name="Niang G."/>
            <person name="Scheremetjew M."/>
            <person name="Finn R."/>
            <person name="Kale V."/>
            <person name="Holt S."/>
            <person name="Cochrane G."/>
            <person name="Meng A."/>
            <person name="Brown T."/>
            <person name="Cohen L."/>
        </authorList>
    </citation>
    <scope>NUCLEOTIDE SEQUENCE</scope>
    <source>
        <strain evidence="21">WS</strain>
    </source>
</reference>
<dbReference type="InterPro" id="IPR001841">
    <property type="entry name" value="Znf_RING"/>
</dbReference>
<dbReference type="InterPro" id="IPR013083">
    <property type="entry name" value="Znf_RING/FYVE/PHD"/>
</dbReference>
<comment type="catalytic activity">
    <reaction evidence="1">
        <text>S-ubiquitinyl-[E2 ubiquitin-conjugating enzyme]-L-cysteine + [acceptor protein]-L-lysine = [E2 ubiquitin-conjugating enzyme]-L-cysteine + N(6)-ubiquitinyl-[acceptor protein]-L-lysine.</text>
        <dbReference type="EC" id="2.3.2.27"/>
    </reaction>
</comment>
<dbReference type="InterPro" id="IPR006845">
    <property type="entry name" value="Pex_N"/>
</dbReference>
<keyword evidence="11 18" id="KW-0863">Zinc-finger</keyword>
<evidence type="ECO:0000256" key="3">
    <source>
        <dbReference type="ARBA" id="ARBA00004906"/>
    </source>
</evidence>
<dbReference type="Pfam" id="PF13920">
    <property type="entry name" value="zf-C3HC4_3"/>
    <property type="match status" value="1"/>
</dbReference>
<proteinExistence type="inferred from homology"/>
<evidence type="ECO:0000256" key="2">
    <source>
        <dbReference type="ARBA" id="ARBA00004585"/>
    </source>
</evidence>
<keyword evidence="10" id="KW-0479">Metal-binding</keyword>
<dbReference type="Pfam" id="PF04757">
    <property type="entry name" value="Pex2_Pex12"/>
    <property type="match status" value="1"/>
</dbReference>
<feature type="region of interest" description="Disordered" evidence="19">
    <location>
        <begin position="325"/>
        <end position="345"/>
    </location>
</feature>
<evidence type="ECO:0000256" key="16">
    <source>
        <dbReference type="ARBA" id="ARBA00023136"/>
    </source>
</evidence>
<evidence type="ECO:0000256" key="6">
    <source>
        <dbReference type="ARBA" id="ARBA00022448"/>
    </source>
</evidence>